<protein>
    <submittedName>
        <fullName evidence="1">Putative coproporphyrinogen III oxidase</fullName>
    </submittedName>
</protein>
<dbReference type="RefSeq" id="WP_014935554.1">
    <property type="nucleotide sequence ID" value="NC_018607.1"/>
</dbReference>
<evidence type="ECO:0000313" key="2">
    <source>
        <dbReference type="Proteomes" id="UP000007346"/>
    </source>
</evidence>
<dbReference type="Proteomes" id="UP000007346">
    <property type="component" value="Chromosome"/>
</dbReference>
<organism evidence="1 2">
    <name type="scientific">Brachyspira pilosicoli B2904</name>
    <dbReference type="NCBI Taxonomy" id="1133568"/>
    <lineage>
        <taxon>Bacteria</taxon>
        <taxon>Pseudomonadati</taxon>
        <taxon>Spirochaetota</taxon>
        <taxon>Spirochaetia</taxon>
        <taxon>Brachyspirales</taxon>
        <taxon>Brachyspiraceae</taxon>
        <taxon>Brachyspira</taxon>
    </lineage>
</organism>
<dbReference type="EMBL" id="CP003490">
    <property type="protein sequence ID" value="AFR70074.1"/>
    <property type="molecule type" value="Genomic_DNA"/>
</dbReference>
<accession>J9US24</accession>
<dbReference type="HOGENOM" id="CLU_3180961_0_0_12"/>
<sequence>MFKEDFKDKYSSIIKNNKNYFLITDEYLSIKENYFNYADEISLLFL</sequence>
<name>J9US24_BRAPL</name>
<gene>
    <name evidence="1" type="ORF">B2904_orf727</name>
</gene>
<evidence type="ECO:0000313" key="1">
    <source>
        <dbReference type="EMBL" id="AFR70074.1"/>
    </source>
</evidence>
<reference evidence="1 2" key="1">
    <citation type="journal article" date="2012" name="BMC Genomics">
        <title>Comparative genomics of Brachyspira pilosicoli strains: genome rearrangements, reductions and correlation of genetic compliment with phenotypic diversity.</title>
        <authorList>
            <person name="Mappley L.J."/>
            <person name="Black M.L."/>
            <person name="Abuoun M."/>
            <person name="Darby A.C."/>
            <person name="Woodward M.J."/>
            <person name="Parkhill J."/>
            <person name="Turner A.K."/>
            <person name="Bellgard M.I."/>
            <person name="La T."/>
            <person name="Phillips N.D."/>
            <person name="La Ragione R.M."/>
            <person name="Hampson D.J."/>
        </authorList>
    </citation>
    <scope>NUCLEOTIDE SEQUENCE [LARGE SCALE GENOMIC DNA]</scope>
    <source>
        <strain evidence="1">B2904</strain>
    </source>
</reference>
<dbReference type="KEGG" id="bpj:B2904_orf727"/>
<dbReference type="PATRIC" id="fig|1133568.3.peg.725"/>
<proteinExistence type="predicted"/>
<dbReference type="AlphaFoldDB" id="J9US24"/>